<dbReference type="PANTHER" id="PTHR48017">
    <property type="entry name" value="OS05G0424000 PROTEIN-RELATED"/>
    <property type="match status" value="1"/>
</dbReference>
<keyword evidence="2" id="KW-0813">Transport</keyword>
<feature type="domain" description="Amino acid transporter transmembrane" evidence="7">
    <location>
        <begin position="32"/>
        <end position="389"/>
    </location>
</feature>
<evidence type="ECO:0000256" key="5">
    <source>
        <dbReference type="ARBA" id="ARBA00023136"/>
    </source>
</evidence>
<feature type="transmembrane region" description="Helical" evidence="6">
    <location>
        <begin position="299"/>
        <end position="317"/>
    </location>
</feature>
<dbReference type="AlphaFoldDB" id="A0AA36D3N0"/>
<protein>
    <recommendedName>
        <fullName evidence="7">Amino acid transporter transmembrane domain-containing protein</fullName>
    </recommendedName>
</protein>
<reference evidence="8" key="1">
    <citation type="submission" date="2023-06" db="EMBL/GenBank/DDBJ databases">
        <authorList>
            <person name="Delattre M."/>
        </authorList>
    </citation>
    <scope>NUCLEOTIDE SEQUENCE</scope>
    <source>
        <strain evidence="8">AF72</strain>
    </source>
</reference>
<gene>
    <name evidence="8" type="ORF">MSPICULIGERA_LOCUS17278</name>
</gene>
<dbReference type="FunFam" id="1.20.1740.10:FF:000052">
    <property type="entry name" value="Lysine histidine transporter-like 3"/>
    <property type="match status" value="1"/>
</dbReference>
<evidence type="ECO:0000256" key="4">
    <source>
        <dbReference type="ARBA" id="ARBA00022989"/>
    </source>
</evidence>
<feature type="transmembrane region" description="Helical" evidence="6">
    <location>
        <begin position="257"/>
        <end position="279"/>
    </location>
</feature>
<evidence type="ECO:0000313" key="9">
    <source>
        <dbReference type="Proteomes" id="UP001177023"/>
    </source>
</evidence>
<dbReference type="Gene3D" id="1.20.1740.10">
    <property type="entry name" value="Amino acid/polyamine transporter I"/>
    <property type="match status" value="1"/>
</dbReference>
<dbReference type="EMBL" id="CATQJA010002655">
    <property type="protein sequence ID" value="CAJ0579044.1"/>
    <property type="molecule type" value="Genomic_DNA"/>
</dbReference>
<organism evidence="8 9">
    <name type="scientific">Mesorhabditis spiculigera</name>
    <dbReference type="NCBI Taxonomy" id="96644"/>
    <lineage>
        <taxon>Eukaryota</taxon>
        <taxon>Metazoa</taxon>
        <taxon>Ecdysozoa</taxon>
        <taxon>Nematoda</taxon>
        <taxon>Chromadorea</taxon>
        <taxon>Rhabditida</taxon>
        <taxon>Rhabditina</taxon>
        <taxon>Rhabditomorpha</taxon>
        <taxon>Rhabditoidea</taxon>
        <taxon>Rhabditidae</taxon>
        <taxon>Mesorhabditinae</taxon>
        <taxon>Mesorhabditis</taxon>
    </lineage>
</organism>
<feature type="transmembrane region" description="Helical" evidence="6">
    <location>
        <begin position="180"/>
        <end position="204"/>
    </location>
</feature>
<keyword evidence="3 6" id="KW-0812">Transmembrane</keyword>
<proteinExistence type="predicted"/>
<feature type="non-terminal residue" evidence="8">
    <location>
        <position position="532"/>
    </location>
</feature>
<feature type="transmembrane region" description="Helical" evidence="6">
    <location>
        <begin position="415"/>
        <end position="439"/>
    </location>
</feature>
<feature type="transmembrane region" description="Helical" evidence="6">
    <location>
        <begin position="31"/>
        <end position="52"/>
    </location>
</feature>
<comment type="caution">
    <text evidence="8">The sequence shown here is derived from an EMBL/GenBank/DDBJ whole genome shotgun (WGS) entry which is preliminary data.</text>
</comment>
<keyword evidence="9" id="KW-1185">Reference proteome</keyword>
<dbReference type="Proteomes" id="UP001177023">
    <property type="component" value="Unassembled WGS sequence"/>
</dbReference>
<feature type="transmembrane region" description="Helical" evidence="6">
    <location>
        <begin position="338"/>
        <end position="358"/>
    </location>
</feature>
<evidence type="ECO:0000256" key="6">
    <source>
        <dbReference type="SAM" id="Phobius"/>
    </source>
</evidence>
<feature type="transmembrane region" description="Helical" evidence="6">
    <location>
        <begin position="119"/>
        <end position="138"/>
    </location>
</feature>
<name>A0AA36D3N0_9BILA</name>
<feature type="transmembrane region" description="Helical" evidence="6">
    <location>
        <begin position="150"/>
        <end position="174"/>
    </location>
</feature>
<evidence type="ECO:0000256" key="3">
    <source>
        <dbReference type="ARBA" id="ARBA00022692"/>
    </source>
</evidence>
<feature type="transmembrane region" description="Helical" evidence="6">
    <location>
        <begin position="364"/>
        <end position="385"/>
    </location>
</feature>
<dbReference type="Pfam" id="PF01490">
    <property type="entry name" value="Aa_trans"/>
    <property type="match status" value="1"/>
</dbReference>
<evidence type="ECO:0000256" key="2">
    <source>
        <dbReference type="ARBA" id="ARBA00022448"/>
    </source>
</evidence>
<feature type="transmembrane region" description="Helical" evidence="6">
    <location>
        <begin position="64"/>
        <end position="89"/>
    </location>
</feature>
<sequence>MSFVYPTSTKGSLAGSFSHPTGEHVNSHGHLGWFVTGLFVVGDLAGGGLVALPTAMIQSGFWGGLVITTIMTLVVTYTAYVLGLSWNILLERWPEYHSHCRKPYPEIGYRALGVHMRRFVSICIDVTQFGISVVYLLLSSKNIHDFLKAFFKSDLSFCIVVLCLAVCLLPITFLKSPNDFWWAVVIAMMTTSIAVILILVGSVLDYDKCHSEKAMPDFHVTNYFLALGTFLFAYGGHSAFPTIQHDMRRPQEFTKSVILAFTIMAIMYFPVCIMGYLTYGNSVRDSIINSIQITGIQQAINILITIHCILTLTIVFNPLMQEAEELFRVKQHFGIGRVIVRTSIMIAVVIVAETIPTFGPLLDLVGGSTLTLTSIVFPCVFYLWLAAGKRKAEVEKGCDDGPVSFREMVKYTPRATLYTCLFIIVFGLIGGCAATYSAIKELTSSSVFTTPCYARGRGFIHADGEDAAHTNCCGHCQNIATRSGVTCAQPALDFYHDEASKYSVCSAVNMTTQIIGSTLSSALPNLFNGFNY</sequence>
<keyword evidence="5 6" id="KW-0472">Membrane</keyword>
<keyword evidence="4 6" id="KW-1133">Transmembrane helix</keyword>
<comment type="subcellular location">
    <subcellularLocation>
        <location evidence="1">Membrane</location>
    </subcellularLocation>
</comment>
<dbReference type="InterPro" id="IPR013057">
    <property type="entry name" value="AA_transpt_TM"/>
</dbReference>
<accession>A0AA36D3N0</accession>
<evidence type="ECO:0000259" key="7">
    <source>
        <dbReference type="Pfam" id="PF01490"/>
    </source>
</evidence>
<evidence type="ECO:0000256" key="1">
    <source>
        <dbReference type="ARBA" id="ARBA00004370"/>
    </source>
</evidence>
<dbReference type="GO" id="GO:0016020">
    <property type="term" value="C:membrane"/>
    <property type="evidence" value="ECO:0007669"/>
    <property type="project" value="UniProtKB-SubCell"/>
</dbReference>
<evidence type="ECO:0000313" key="8">
    <source>
        <dbReference type="EMBL" id="CAJ0579044.1"/>
    </source>
</evidence>